<dbReference type="GO" id="GO:0051015">
    <property type="term" value="F:actin filament binding"/>
    <property type="evidence" value="ECO:0007669"/>
    <property type="project" value="TreeGrafter"/>
</dbReference>
<evidence type="ECO:0000256" key="4">
    <source>
        <dbReference type="ARBA" id="ARBA00023123"/>
    </source>
</evidence>
<evidence type="ECO:0000256" key="6">
    <source>
        <dbReference type="ARBA" id="ARBA00023203"/>
    </source>
</evidence>
<dbReference type="GO" id="GO:0005886">
    <property type="term" value="C:plasma membrane"/>
    <property type="evidence" value="ECO:0007669"/>
    <property type="project" value="TreeGrafter"/>
</dbReference>
<dbReference type="SUPFAM" id="SSF52540">
    <property type="entry name" value="P-loop containing nucleoside triphosphate hydrolases"/>
    <property type="match status" value="1"/>
</dbReference>
<dbReference type="Gene3D" id="1.10.10.820">
    <property type="match status" value="1"/>
</dbReference>
<dbReference type="Gene3D" id="3.40.850.10">
    <property type="entry name" value="Kinesin motor domain"/>
    <property type="match status" value="1"/>
</dbReference>
<comment type="caution">
    <text evidence="9">The sequence shown here is derived from an EMBL/GenBank/DDBJ whole genome shotgun (WGS) entry which is preliminary data.</text>
</comment>
<organism evidence="9 10">
    <name type="scientific">Bugula neritina</name>
    <name type="common">Brown bryozoan</name>
    <name type="synonym">Sertularia neritina</name>
    <dbReference type="NCBI Taxonomy" id="10212"/>
    <lineage>
        <taxon>Eukaryota</taxon>
        <taxon>Metazoa</taxon>
        <taxon>Spiralia</taxon>
        <taxon>Lophotrochozoa</taxon>
        <taxon>Bryozoa</taxon>
        <taxon>Gymnolaemata</taxon>
        <taxon>Cheilostomatida</taxon>
        <taxon>Flustrina</taxon>
        <taxon>Buguloidea</taxon>
        <taxon>Bugulidae</taxon>
        <taxon>Bugula</taxon>
    </lineage>
</organism>
<dbReference type="Proteomes" id="UP000593567">
    <property type="component" value="Unassembled WGS sequence"/>
</dbReference>
<dbReference type="Gene3D" id="1.20.58.530">
    <property type="match status" value="1"/>
</dbReference>
<dbReference type="GO" id="GO:0005524">
    <property type="term" value="F:ATP binding"/>
    <property type="evidence" value="ECO:0007669"/>
    <property type="project" value="UniProtKB-KW"/>
</dbReference>
<dbReference type="AlphaFoldDB" id="A0A7J7K444"/>
<keyword evidence="6 7" id="KW-0009">Actin-binding</keyword>
<gene>
    <name evidence="9" type="ORF">EB796_008294</name>
</gene>
<comment type="similarity">
    <text evidence="1 7">Belongs to the TRAFAC class myosin-kinesin ATPase superfamily. Myosin family.</text>
</comment>
<comment type="caution">
    <text evidence="7">Lacks conserved residue(s) required for the propagation of feature annotation.</text>
</comment>
<feature type="domain" description="Myosin motor" evidence="8">
    <location>
        <begin position="1"/>
        <end position="319"/>
    </location>
</feature>
<dbReference type="Gene3D" id="1.20.120.720">
    <property type="entry name" value="Myosin VI head, motor domain, U50 subdomain"/>
    <property type="match status" value="1"/>
</dbReference>
<dbReference type="GO" id="GO:0016459">
    <property type="term" value="C:myosin complex"/>
    <property type="evidence" value="ECO:0007669"/>
    <property type="project" value="UniProtKB-KW"/>
</dbReference>
<keyword evidence="10" id="KW-1185">Reference proteome</keyword>
<evidence type="ECO:0000259" key="8">
    <source>
        <dbReference type="PROSITE" id="PS51456"/>
    </source>
</evidence>
<dbReference type="GO" id="GO:0007015">
    <property type="term" value="P:actin filament organization"/>
    <property type="evidence" value="ECO:0007669"/>
    <property type="project" value="TreeGrafter"/>
</dbReference>
<dbReference type="PROSITE" id="PS51456">
    <property type="entry name" value="MYOSIN_MOTOR"/>
    <property type="match status" value="1"/>
</dbReference>
<dbReference type="OrthoDB" id="6108017at2759"/>
<dbReference type="GO" id="GO:0000146">
    <property type="term" value="F:microfilament motor activity"/>
    <property type="evidence" value="ECO:0007669"/>
    <property type="project" value="TreeGrafter"/>
</dbReference>
<protein>
    <submittedName>
        <fullName evidence="9">MYO6</fullName>
    </submittedName>
</protein>
<evidence type="ECO:0000256" key="7">
    <source>
        <dbReference type="PROSITE-ProRule" id="PRU00782"/>
    </source>
</evidence>
<reference evidence="9" key="1">
    <citation type="submission" date="2020-06" db="EMBL/GenBank/DDBJ databases">
        <title>Draft genome of Bugula neritina, a colonial animal packing powerful symbionts and potential medicines.</title>
        <authorList>
            <person name="Rayko M."/>
        </authorList>
    </citation>
    <scope>NUCLEOTIDE SEQUENCE [LARGE SCALE GENOMIC DNA]</scope>
    <source>
        <strain evidence="9">Kwan_BN1</strain>
    </source>
</reference>
<proteinExistence type="inferred from homology"/>
<evidence type="ECO:0000256" key="1">
    <source>
        <dbReference type="ARBA" id="ARBA00008314"/>
    </source>
</evidence>
<keyword evidence="5" id="KW-0505">Motor protein</keyword>
<dbReference type="GO" id="GO:0030139">
    <property type="term" value="C:endocytic vesicle"/>
    <property type="evidence" value="ECO:0007669"/>
    <property type="project" value="TreeGrafter"/>
</dbReference>
<keyword evidence="3" id="KW-0067">ATP-binding</keyword>
<dbReference type="InterPro" id="IPR001609">
    <property type="entry name" value="Myosin_head_motor_dom-like"/>
</dbReference>
<accession>A0A7J7K444</accession>
<dbReference type="InterPro" id="IPR027417">
    <property type="entry name" value="P-loop_NTPase"/>
</dbReference>
<dbReference type="InterPro" id="IPR036961">
    <property type="entry name" value="Kinesin_motor_dom_sf"/>
</dbReference>
<dbReference type="GO" id="GO:0030048">
    <property type="term" value="P:actin filament-based movement"/>
    <property type="evidence" value="ECO:0007669"/>
    <property type="project" value="TreeGrafter"/>
</dbReference>
<dbReference type="Pfam" id="PF00063">
    <property type="entry name" value="Myosin_head"/>
    <property type="match status" value="1"/>
</dbReference>
<dbReference type="PANTHER" id="PTHR13140">
    <property type="entry name" value="MYOSIN"/>
    <property type="match status" value="1"/>
</dbReference>
<evidence type="ECO:0000256" key="3">
    <source>
        <dbReference type="ARBA" id="ARBA00022840"/>
    </source>
</evidence>
<dbReference type="PRINTS" id="PR00193">
    <property type="entry name" value="MYOSINHEAVY"/>
</dbReference>
<keyword evidence="2" id="KW-0547">Nucleotide-binding</keyword>
<evidence type="ECO:0000256" key="2">
    <source>
        <dbReference type="ARBA" id="ARBA00022741"/>
    </source>
</evidence>
<evidence type="ECO:0000313" key="9">
    <source>
        <dbReference type="EMBL" id="KAF6033400.1"/>
    </source>
</evidence>
<dbReference type="SMART" id="SM00242">
    <property type="entry name" value="MYSc"/>
    <property type="match status" value="1"/>
</dbReference>
<keyword evidence="4 7" id="KW-0518">Myosin</keyword>
<evidence type="ECO:0000313" key="10">
    <source>
        <dbReference type="Proteomes" id="UP000593567"/>
    </source>
</evidence>
<evidence type="ECO:0000256" key="5">
    <source>
        <dbReference type="ARBA" id="ARBA00023175"/>
    </source>
</evidence>
<dbReference type="PANTHER" id="PTHR13140:SF745">
    <property type="entry name" value="UNCONVENTIONAL MYOSIN-VI"/>
    <property type="match status" value="1"/>
</dbReference>
<dbReference type="EMBL" id="VXIV02001352">
    <property type="protein sequence ID" value="KAF6033400.1"/>
    <property type="molecule type" value="Genomic_DNA"/>
</dbReference>
<sequence>MQIIHRMGGAANPLMEAFGNAKTVRNNNSSRFGKFVEIHFDAKNLVCGGYISHYLLEKSRVCVQSNEERNYHIFYQLCGGAPPEVQKQLRLLPPDQFHFLNRGCTKYFLSKGNSVDKSRMSKAMLQQGPLHDINRDDVKDFQRTWAAMDHMGITDNEKMAIFAIIAGVLHLGNIAFEDDVEDKKGGCDVTAASQRSLSDAATLFGLNKDDLKQALTSRVMQATRSGVKGTAIMVPLKTGEAASARDALAKSVYSHVFDHIVSRINQALPFSTSKNFIGILDIAGFEYFQHNSFEQFCINYCNEKLQQFFNQRILKEVIF</sequence>
<name>A0A7J7K444_BUGNE</name>
<dbReference type="FunFam" id="1.10.10.820:FF:000001">
    <property type="entry name" value="Myosin heavy chain"/>
    <property type="match status" value="1"/>
</dbReference>